<organism evidence="1 2">
    <name type="scientific">Caligus rogercresseyi</name>
    <name type="common">Sea louse</name>
    <dbReference type="NCBI Taxonomy" id="217165"/>
    <lineage>
        <taxon>Eukaryota</taxon>
        <taxon>Metazoa</taxon>
        <taxon>Ecdysozoa</taxon>
        <taxon>Arthropoda</taxon>
        <taxon>Crustacea</taxon>
        <taxon>Multicrustacea</taxon>
        <taxon>Hexanauplia</taxon>
        <taxon>Copepoda</taxon>
        <taxon>Siphonostomatoida</taxon>
        <taxon>Caligidae</taxon>
        <taxon>Caligus</taxon>
    </lineage>
</organism>
<accession>A0A7T8GSY2</accession>
<reference evidence="2" key="1">
    <citation type="submission" date="2021-01" db="EMBL/GenBank/DDBJ databases">
        <title>Caligus Genome Assembly.</title>
        <authorList>
            <person name="Gallardo-Escarate C."/>
        </authorList>
    </citation>
    <scope>NUCLEOTIDE SEQUENCE [LARGE SCALE GENOMIC DNA]</scope>
</reference>
<sequence length="73" mass="7887">MAPVDRRRISPASLRFCYVHLLQGKSRPVYSKENGRCEKGSDVLGQHVDGDADELALSNGGKCQGHCGIEVSS</sequence>
<dbReference type="EMBL" id="CP045905">
    <property type="protein sequence ID" value="QQP36990.1"/>
    <property type="molecule type" value="Genomic_DNA"/>
</dbReference>
<gene>
    <name evidence="1" type="ORF">FKW44_022266</name>
</gene>
<protein>
    <submittedName>
        <fullName evidence="1">Aquaporin9like</fullName>
    </submittedName>
</protein>
<name>A0A7T8GSY2_CALRO</name>
<proteinExistence type="predicted"/>
<dbReference type="AlphaFoldDB" id="A0A7T8GSY2"/>
<keyword evidence="2" id="KW-1185">Reference proteome</keyword>
<dbReference type="Proteomes" id="UP000595437">
    <property type="component" value="Chromosome 16"/>
</dbReference>
<evidence type="ECO:0000313" key="1">
    <source>
        <dbReference type="EMBL" id="QQP36990.1"/>
    </source>
</evidence>
<evidence type="ECO:0000313" key="2">
    <source>
        <dbReference type="Proteomes" id="UP000595437"/>
    </source>
</evidence>